<accession>A0AAE1DGU7</accession>
<protein>
    <submittedName>
        <fullName evidence="1">Uncharacterized protein</fullName>
    </submittedName>
</protein>
<dbReference type="EMBL" id="JAWDGP010003865">
    <property type="protein sequence ID" value="KAK3770189.1"/>
    <property type="molecule type" value="Genomic_DNA"/>
</dbReference>
<organism evidence="1 2">
    <name type="scientific">Elysia crispata</name>
    <name type="common">lettuce slug</name>
    <dbReference type="NCBI Taxonomy" id="231223"/>
    <lineage>
        <taxon>Eukaryota</taxon>
        <taxon>Metazoa</taxon>
        <taxon>Spiralia</taxon>
        <taxon>Lophotrochozoa</taxon>
        <taxon>Mollusca</taxon>
        <taxon>Gastropoda</taxon>
        <taxon>Heterobranchia</taxon>
        <taxon>Euthyneura</taxon>
        <taxon>Panpulmonata</taxon>
        <taxon>Sacoglossa</taxon>
        <taxon>Placobranchoidea</taxon>
        <taxon>Plakobranchidae</taxon>
        <taxon>Elysia</taxon>
    </lineage>
</organism>
<sequence>MFHPQTSDSVSKRQRFPPLISVGFRAESSQSLAAEEFYCCHARSSFAFLAGGSSREKTLLIRRFPVRLLLPDYLSPAVGQRLSRLVIFRPSRHGSNVSTSLPPLSLLPVSGQLRPLLPCPKLLASGHQDGKSVRPGLAPCQSKQRVAKGKDQIQILVQGEGAKQARRQTSQLLLEKPTSAL</sequence>
<gene>
    <name evidence="1" type="ORF">RRG08_038700</name>
</gene>
<reference evidence="1" key="1">
    <citation type="journal article" date="2023" name="G3 (Bethesda)">
        <title>A reference genome for the long-term kleptoplast-retaining sea slug Elysia crispata morphotype clarki.</title>
        <authorList>
            <person name="Eastman K.E."/>
            <person name="Pendleton A.L."/>
            <person name="Shaikh M.A."/>
            <person name="Suttiyut T."/>
            <person name="Ogas R."/>
            <person name="Tomko P."/>
            <person name="Gavelis G."/>
            <person name="Widhalm J.R."/>
            <person name="Wisecaver J.H."/>
        </authorList>
    </citation>
    <scope>NUCLEOTIDE SEQUENCE</scope>
    <source>
        <strain evidence="1">ECLA1</strain>
    </source>
</reference>
<keyword evidence="2" id="KW-1185">Reference proteome</keyword>
<dbReference type="AlphaFoldDB" id="A0AAE1DGU7"/>
<comment type="caution">
    <text evidence="1">The sequence shown here is derived from an EMBL/GenBank/DDBJ whole genome shotgun (WGS) entry which is preliminary data.</text>
</comment>
<proteinExistence type="predicted"/>
<evidence type="ECO:0000313" key="2">
    <source>
        <dbReference type="Proteomes" id="UP001283361"/>
    </source>
</evidence>
<dbReference type="Proteomes" id="UP001283361">
    <property type="component" value="Unassembled WGS sequence"/>
</dbReference>
<evidence type="ECO:0000313" key="1">
    <source>
        <dbReference type="EMBL" id="KAK3770189.1"/>
    </source>
</evidence>
<name>A0AAE1DGU7_9GAST</name>